<dbReference type="PROSITE" id="PS00330">
    <property type="entry name" value="HEMOLYSIN_CALCIUM"/>
    <property type="match status" value="3"/>
</dbReference>
<evidence type="ECO:0000256" key="1">
    <source>
        <dbReference type="SAM" id="MobiDB-lite"/>
    </source>
</evidence>
<keyword evidence="4" id="KW-1185">Reference proteome</keyword>
<feature type="compositionally biased region" description="Basic and acidic residues" evidence="1">
    <location>
        <begin position="1025"/>
        <end position="1036"/>
    </location>
</feature>
<dbReference type="RefSeq" id="WP_283758201.1">
    <property type="nucleotide sequence ID" value="NZ_JAQOSQ010000008.1"/>
</dbReference>
<sequence length="1295" mass="134031">MSTQFNNTTTSNHFVFVDGNVPDLQTLLDGIIPGTTITVLDESEDGVEQVTRCLSEYPDNSIASLHIISHGGMGRIQLGSSTISSASLSRYSQHFHRWSAVLANRAEILLYGCHIAAEELGKQFVNGLSQLTQATIAASTTLTGSTALGGDWNLDYQTGAIAAELVISPQAQLAYSSVLPDIYPNPFYSVQGNPSELYLVDITDGSQTQIPNGQLAFRSFAISRDINTGRIYYVGATNNAQVGYWDPTTQTNTTLPNTTGVNVVFLKLAQAQDSTIYGLAANSPDLYAIDPSTGVATNLGAISGGTPAFTDGSGDAAFDPNNPNILYVSVLTSGELRLYQVDITTQVATYVGESGIPNIDNSGSLGFGLDGNLYAVVRANGNNNERSFVQLSLTDGTATTILQPSENSGDFGTLVTSNPDVDFTISKSDGLDDVVSGSNITYTITLTNNEIGDRVPGLIVRDSIPTDVSITSWNAAITNTSGQSNIISGASGTSNEIFTTVNIGPDDTLTILAEGTVTAAAGTTITNTVQVPGINDISSGDTLTDTTNVIDAATPTPAPQVVWAKVLNGSNHNYGWGINTDSDGSVYVSGNFIGSIDLDEDGTADLTSAAYQDAYIAKYSSNGTLAWANQVAGGFDVYGYGISTDSDGNVYATGSFYLDIDLNGDSTADLTSTGNQDAYIAKYSSDGTLAWATQVGGSSADQGYGIRTDSQGNVYATGYFSGSIDLDGDGAVDLTSAGVEDAYIAKYSSDGTLTWAVEVGGSSAENSLSISLDDANNVYVTGQFNGNLDIDGDGAVDLTSAGVEDAYIAKYSSDGTLAWATQVGGSSSDRGHGISTDSMGNVYATGIFNESIDLDGDGSTDLSSAGVEDAYIAKYSSGDGSLVWATRVGGNSLDQGYSIDTDSEGNVYATGIFNESIDLDGDGTIDLSSAGSHDAYIAKYSSDGTLAWATQVGDSTFDFGYGISTDSQGNVYATGGFEGDLDLDGDGIPDLTSAGGRDTYIIKLTSDLNQMNGSSGADRVWGTNENDRIEGLDGNDKLSGNDGDDIITGDGGNDRLNGNKGNDVLSGGIGNDRLFGGRGNDLLDGDEGNDSLMGDRGDDRINGGIGNDTLFGSQGRDWLNGDEGDDSLMGGNHEDTINGGIGNDTGFGGGKGDWLNGDEGDDSLMGDRGDDTVSGGVGNDTLFGGKDDDFLAGGAGNDVLSGDFGRDTLLGGTGNDLFVLPLETAVNQLSQADLIQDYQVGGDRIGLTGGLNVADLTLNAQGNNTVIGIADTNQVLGILAGQFTLEQITFVSVSL</sequence>
<name>A0ABT7BXJ3_9CYAN</name>
<dbReference type="InterPro" id="IPR052918">
    <property type="entry name" value="Motility_Chemotaxis_Reg"/>
</dbReference>
<evidence type="ECO:0000259" key="2">
    <source>
        <dbReference type="Pfam" id="PF14252"/>
    </source>
</evidence>
<dbReference type="InterPro" id="IPR025592">
    <property type="entry name" value="DUF4347"/>
</dbReference>
<dbReference type="Gene3D" id="2.150.10.10">
    <property type="entry name" value="Serralysin-like metalloprotease, C-terminal"/>
    <property type="match status" value="3"/>
</dbReference>
<dbReference type="Pfam" id="PF06739">
    <property type="entry name" value="SBBP"/>
    <property type="match status" value="4"/>
</dbReference>
<dbReference type="Pfam" id="PF14252">
    <property type="entry name" value="DUF4347"/>
    <property type="match status" value="1"/>
</dbReference>
<dbReference type="EMBL" id="JAQOSQ010000008">
    <property type="protein sequence ID" value="MDJ1183547.1"/>
    <property type="molecule type" value="Genomic_DNA"/>
</dbReference>
<feature type="region of interest" description="Disordered" evidence="1">
    <location>
        <begin position="1011"/>
        <end position="1059"/>
    </location>
</feature>
<dbReference type="PANTHER" id="PTHR35580:SF1">
    <property type="entry name" value="PHYTASE-LIKE DOMAIN-CONTAINING PROTEIN"/>
    <property type="match status" value="1"/>
</dbReference>
<dbReference type="Pfam" id="PF00353">
    <property type="entry name" value="HemolysinCabind"/>
    <property type="match status" value="5"/>
</dbReference>
<feature type="domain" description="DUF4347" evidence="2">
    <location>
        <begin position="15"/>
        <end position="179"/>
    </location>
</feature>
<gene>
    <name evidence="3" type="ORF">PMH09_10085</name>
</gene>
<dbReference type="SUPFAM" id="SSF63829">
    <property type="entry name" value="Calcium-dependent phosphotriesterase"/>
    <property type="match status" value="2"/>
</dbReference>
<dbReference type="InterPro" id="IPR011049">
    <property type="entry name" value="Serralysin-like_metalloprot_C"/>
</dbReference>
<comment type="caution">
    <text evidence="3">The sequence shown here is derived from an EMBL/GenBank/DDBJ whole genome shotgun (WGS) entry which is preliminary data.</text>
</comment>
<proteinExistence type="predicted"/>
<evidence type="ECO:0000313" key="4">
    <source>
        <dbReference type="Proteomes" id="UP001232992"/>
    </source>
</evidence>
<dbReference type="PRINTS" id="PR00313">
    <property type="entry name" value="CABNDNGRPT"/>
</dbReference>
<organism evidence="3 4">
    <name type="scientific">Roseofilum casamattae BLCC-M143</name>
    <dbReference type="NCBI Taxonomy" id="3022442"/>
    <lineage>
        <taxon>Bacteria</taxon>
        <taxon>Bacillati</taxon>
        <taxon>Cyanobacteriota</taxon>
        <taxon>Cyanophyceae</taxon>
        <taxon>Desertifilales</taxon>
        <taxon>Desertifilaceae</taxon>
        <taxon>Roseofilum</taxon>
        <taxon>Roseofilum casamattae</taxon>
    </lineage>
</organism>
<dbReference type="InterPro" id="IPR010620">
    <property type="entry name" value="SBBP_repeat"/>
</dbReference>
<dbReference type="SUPFAM" id="SSF51120">
    <property type="entry name" value="beta-Roll"/>
    <property type="match status" value="2"/>
</dbReference>
<protein>
    <submittedName>
        <fullName evidence="3">DUF4347 domain-containing protein</fullName>
    </submittedName>
</protein>
<accession>A0ABT7BXJ3</accession>
<dbReference type="PANTHER" id="PTHR35580">
    <property type="entry name" value="CELL SURFACE GLYCOPROTEIN (S-LAYER PROTEIN)-LIKE PROTEIN"/>
    <property type="match status" value="1"/>
</dbReference>
<reference evidence="3 4" key="1">
    <citation type="submission" date="2023-01" db="EMBL/GenBank/DDBJ databases">
        <title>Novel diversity within Roseofilum (Cyanobacteria; Desertifilaceae) from marine benthic mats with descriptions of four novel species.</title>
        <authorList>
            <person name="Wang Y."/>
            <person name="Berthold D.E."/>
            <person name="Hu J."/>
            <person name="Lefler F.W."/>
            <person name="Laughinghouse H.D. IV."/>
        </authorList>
    </citation>
    <scope>NUCLEOTIDE SEQUENCE [LARGE SCALE GENOMIC DNA]</scope>
    <source>
        <strain evidence="3 4">BLCC-M143</strain>
    </source>
</reference>
<dbReference type="Gene3D" id="2.80.10.50">
    <property type="match status" value="1"/>
</dbReference>
<evidence type="ECO:0000313" key="3">
    <source>
        <dbReference type="EMBL" id="MDJ1183547.1"/>
    </source>
</evidence>
<dbReference type="InterPro" id="IPR001343">
    <property type="entry name" value="Hemolysn_Ca-bd"/>
</dbReference>
<dbReference type="InterPro" id="IPR018511">
    <property type="entry name" value="Hemolysin-typ_Ca-bd_CS"/>
</dbReference>
<dbReference type="Proteomes" id="UP001232992">
    <property type="component" value="Unassembled WGS sequence"/>
</dbReference>